<gene>
    <name evidence="1" type="ORF">PCOR1329_LOCUS68152</name>
</gene>
<dbReference type="Proteomes" id="UP001189429">
    <property type="component" value="Unassembled WGS sequence"/>
</dbReference>
<comment type="caution">
    <text evidence="1">The sequence shown here is derived from an EMBL/GenBank/DDBJ whole genome shotgun (WGS) entry which is preliminary data.</text>
</comment>
<sequence>MPSGGLRATVEFYSRKQPRVCRSTFSSELASVDDGISNALLTQVMTCEIVHGPLTAEQIQRCTDTGRLPVDLHVRTDNKGLFSALGATELQAPAEPHLLY</sequence>
<keyword evidence="2" id="KW-1185">Reference proteome</keyword>
<protein>
    <submittedName>
        <fullName evidence="1">Uncharacterized protein</fullName>
    </submittedName>
</protein>
<proteinExistence type="predicted"/>
<reference evidence="1" key="1">
    <citation type="submission" date="2023-10" db="EMBL/GenBank/DDBJ databases">
        <authorList>
            <person name="Chen Y."/>
            <person name="Shah S."/>
            <person name="Dougan E. K."/>
            <person name="Thang M."/>
            <person name="Chan C."/>
        </authorList>
    </citation>
    <scope>NUCLEOTIDE SEQUENCE [LARGE SCALE GENOMIC DNA]</scope>
</reference>
<accession>A0ABN9WNW4</accession>
<organism evidence="1 2">
    <name type="scientific">Prorocentrum cordatum</name>
    <dbReference type="NCBI Taxonomy" id="2364126"/>
    <lineage>
        <taxon>Eukaryota</taxon>
        <taxon>Sar</taxon>
        <taxon>Alveolata</taxon>
        <taxon>Dinophyceae</taxon>
        <taxon>Prorocentrales</taxon>
        <taxon>Prorocentraceae</taxon>
        <taxon>Prorocentrum</taxon>
    </lineage>
</organism>
<evidence type="ECO:0000313" key="2">
    <source>
        <dbReference type="Proteomes" id="UP001189429"/>
    </source>
</evidence>
<name>A0ABN9WNW4_9DINO</name>
<evidence type="ECO:0000313" key="1">
    <source>
        <dbReference type="EMBL" id="CAK0886948.1"/>
    </source>
</evidence>
<dbReference type="EMBL" id="CAUYUJ010018871">
    <property type="protein sequence ID" value="CAK0886948.1"/>
    <property type="molecule type" value="Genomic_DNA"/>
</dbReference>